<proteinExistence type="predicted"/>
<dbReference type="Proteomes" id="UP001283212">
    <property type="component" value="Unassembled WGS sequence"/>
</dbReference>
<sequence>MITAVVKTTTMRIGLNLQLEEEDIAILDKILQATGFESRTDYVTALLQTTIYGPSAVGQEIPADASTWIKEIREIAQTRDETRQAILDAYDAIAFPVIAMRGGKTALALLRGDIETTVLEKCGVLPAPEDLDFCMKIYQNIRRPKLLQHRTRELAETFRQAKNQGGRP</sequence>
<dbReference type="AlphaFoldDB" id="A0AAE4MEI1"/>
<comment type="caution">
    <text evidence="1">The sequence shown here is derived from an EMBL/GenBank/DDBJ whole genome shotgun (WGS) entry which is preliminary data.</text>
</comment>
<dbReference type="EMBL" id="JAWDKB010000001">
    <property type="protein sequence ID" value="MDV0442854.1"/>
    <property type="molecule type" value="Genomic_DNA"/>
</dbReference>
<name>A0AAE4MEI1_9EURY</name>
<protein>
    <submittedName>
        <fullName evidence="1">Uncharacterized protein</fullName>
    </submittedName>
</protein>
<evidence type="ECO:0000313" key="1">
    <source>
        <dbReference type="EMBL" id="MDV0442854.1"/>
    </source>
</evidence>
<reference evidence="1 2" key="1">
    <citation type="submission" date="2023-06" db="EMBL/GenBank/DDBJ databases">
        <title>Genome sequence of Methancorpusculaceae sp. Cs1.</title>
        <authorList>
            <person name="Protasov E."/>
            <person name="Platt K."/>
            <person name="Poehlein A."/>
            <person name="Daniel R."/>
            <person name="Brune A."/>
        </authorList>
    </citation>
    <scope>NUCLEOTIDE SEQUENCE [LARGE SCALE GENOMIC DNA]</scope>
    <source>
        <strain evidence="1 2">Cs1</strain>
    </source>
</reference>
<accession>A0AAE4MEI1</accession>
<organism evidence="1 2">
    <name type="scientific">Methanorbis rubei</name>
    <dbReference type="NCBI Taxonomy" id="3028300"/>
    <lineage>
        <taxon>Archaea</taxon>
        <taxon>Methanobacteriati</taxon>
        <taxon>Methanobacteriota</taxon>
        <taxon>Stenosarchaea group</taxon>
        <taxon>Methanomicrobia</taxon>
        <taxon>Methanomicrobiales</taxon>
        <taxon>Methanocorpusculaceae</taxon>
        <taxon>Methanorbis</taxon>
    </lineage>
</organism>
<gene>
    <name evidence="1" type="ORF">McpCs1_02060</name>
</gene>
<keyword evidence="2" id="KW-1185">Reference proteome</keyword>
<dbReference type="RefSeq" id="WP_338095391.1">
    <property type="nucleotide sequence ID" value="NZ_JAWDKB010000001.1"/>
</dbReference>
<evidence type="ECO:0000313" key="2">
    <source>
        <dbReference type="Proteomes" id="UP001283212"/>
    </source>
</evidence>